<gene>
    <name evidence="1" type="ORF">GRF29_216g156368</name>
</gene>
<name>A0AAN6LLS5_9PLEO</name>
<dbReference type="SUPFAM" id="SSF48403">
    <property type="entry name" value="Ankyrin repeat"/>
    <property type="match status" value="1"/>
</dbReference>
<dbReference type="Proteomes" id="UP001280581">
    <property type="component" value="Unassembled WGS sequence"/>
</dbReference>
<reference evidence="1 2" key="1">
    <citation type="submission" date="2021-02" db="EMBL/GenBank/DDBJ databases">
        <title>Genome assembly of Pseudopithomyces chartarum.</title>
        <authorList>
            <person name="Jauregui R."/>
            <person name="Singh J."/>
            <person name="Voisey C."/>
        </authorList>
    </citation>
    <scope>NUCLEOTIDE SEQUENCE [LARGE SCALE GENOMIC DNA]</scope>
    <source>
        <strain evidence="1 2">AGR01</strain>
    </source>
</reference>
<evidence type="ECO:0008006" key="3">
    <source>
        <dbReference type="Google" id="ProtNLM"/>
    </source>
</evidence>
<dbReference type="Gene3D" id="1.25.40.20">
    <property type="entry name" value="Ankyrin repeat-containing domain"/>
    <property type="match status" value="1"/>
</dbReference>
<dbReference type="InterPro" id="IPR002110">
    <property type="entry name" value="Ankyrin_rpt"/>
</dbReference>
<protein>
    <recommendedName>
        <fullName evidence="3">Ankyrin repeat protein</fullName>
    </recommendedName>
</protein>
<dbReference type="SMART" id="SM00248">
    <property type="entry name" value="ANK"/>
    <property type="match status" value="3"/>
</dbReference>
<evidence type="ECO:0000313" key="1">
    <source>
        <dbReference type="EMBL" id="KAK3197424.1"/>
    </source>
</evidence>
<keyword evidence="2" id="KW-1185">Reference proteome</keyword>
<sequence>MERTLLLTDLPGEILQNIAKFLPQEENAYKGKAGSGWMVCKKLNAAIIHNLCRDQHLTTFRSKSGRKFLSQNLGDYLKAHIKRARRGRKLKMRQGRKVVDAANYFLMDYVLMILNKVYAVSSSGGVDDGQQDRDEAMLCDVMLFKRSRYGQTHFDLERLVLFNQDVEKNRKVVAEAEDTIAIATAAAAVVIGDEIPLSLASDPHVMWRNSPLFGTPFCAAVFAGKFYSVLHAVRSLESAGYPADINIAGILMDGAMIAMHKENPQIAEIILSFVESKKLHTFSYSFALSHWLDKWVSRGYPSLVLVILAVLNAEPNSPLCIRAFIKACEEGSVTVVYHLISMGKVNVNQAMSHFGKHPLGVAIRVAPQNVRVELVEHLLAFGANPNGYASAMNDLTGRPLVAAVQPSNYCDSYPCHVSNITGGIEIIVALLNAGADPQLRVFRATVKVPAIGNVASTGAWLTSSLASWGQPFGQCWSPAHRSKPEANQSLYALCSGRKAPFCGLLAFETDKNLFILQATEAPPQSLPNDVFCFFRDEIAFYIFAKKPRTNDFSASNEDNILKPNLTKFLKYRTKILNGAHNLVPGFINGVLDQIEGISGRGEHDVRQQRVDTLCELLTYQPEHSTTMTKPGLLNLVCRPRKYRLNPASRGKFNKTRKVAVMAAAVAIRDRVALANLVYSGRSRDICAESAASGSPFSAAAFTGQLEVINSMIAIWKGRLEPSIYAPIMAKSVCYSIDGGHAEVTRCILFEGVTGSMPI</sequence>
<comment type="caution">
    <text evidence="1">The sequence shown here is derived from an EMBL/GenBank/DDBJ whole genome shotgun (WGS) entry which is preliminary data.</text>
</comment>
<organism evidence="1 2">
    <name type="scientific">Pseudopithomyces chartarum</name>
    <dbReference type="NCBI Taxonomy" id="1892770"/>
    <lineage>
        <taxon>Eukaryota</taxon>
        <taxon>Fungi</taxon>
        <taxon>Dikarya</taxon>
        <taxon>Ascomycota</taxon>
        <taxon>Pezizomycotina</taxon>
        <taxon>Dothideomycetes</taxon>
        <taxon>Pleosporomycetidae</taxon>
        <taxon>Pleosporales</taxon>
        <taxon>Massarineae</taxon>
        <taxon>Didymosphaeriaceae</taxon>
        <taxon>Pseudopithomyces</taxon>
    </lineage>
</organism>
<dbReference type="EMBL" id="WVTA01000018">
    <property type="protein sequence ID" value="KAK3197424.1"/>
    <property type="molecule type" value="Genomic_DNA"/>
</dbReference>
<dbReference type="AlphaFoldDB" id="A0AAN6LLS5"/>
<evidence type="ECO:0000313" key="2">
    <source>
        <dbReference type="Proteomes" id="UP001280581"/>
    </source>
</evidence>
<dbReference type="InterPro" id="IPR036770">
    <property type="entry name" value="Ankyrin_rpt-contain_sf"/>
</dbReference>
<proteinExistence type="predicted"/>
<accession>A0AAN6LLS5</accession>